<dbReference type="SUPFAM" id="SSF49265">
    <property type="entry name" value="Fibronectin type III"/>
    <property type="match status" value="2"/>
</dbReference>
<dbReference type="RefSeq" id="WP_207332925.1">
    <property type="nucleotide sequence ID" value="NZ_JAFMYW010000017.1"/>
</dbReference>
<protein>
    <recommendedName>
        <fullName evidence="2">Fibronectin type-III domain-containing protein</fullName>
    </recommendedName>
</protein>
<dbReference type="Proteomes" id="UP000664628">
    <property type="component" value="Unassembled WGS sequence"/>
</dbReference>
<organism evidence="3 4">
    <name type="scientific">Fibrella forsythiae</name>
    <dbReference type="NCBI Taxonomy" id="2817061"/>
    <lineage>
        <taxon>Bacteria</taxon>
        <taxon>Pseudomonadati</taxon>
        <taxon>Bacteroidota</taxon>
        <taxon>Cytophagia</taxon>
        <taxon>Cytophagales</taxon>
        <taxon>Spirosomataceae</taxon>
        <taxon>Fibrella</taxon>
    </lineage>
</organism>
<feature type="domain" description="Fibronectin type-III" evidence="2">
    <location>
        <begin position="412"/>
        <end position="508"/>
    </location>
</feature>
<dbReference type="Gene3D" id="2.60.40.10">
    <property type="entry name" value="Immunoglobulins"/>
    <property type="match status" value="4"/>
</dbReference>
<evidence type="ECO:0000256" key="1">
    <source>
        <dbReference type="SAM" id="MobiDB-lite"/>
    </source>
</evidence>
<accession>A0ABS3JSL6</accession>
<feature type="compositionally biased region" description="Low complexity" evidence="1">
    <location>
        <begin position="36"/>
        <end position="52"/>
    </location>
</feature>
<keyword evidence="4" id="KW-1185">Reference proteome</keyword>
<dbReference type="InterPro" id="IPR003961">
    <property type="entry name" value="FN3_dom"/>
</dbReference>
<dbReference type="EMBL" id="JAFMYW010000017">
    <property type="protein sequence ID" value="MBO0952973.1"/>
    <property type="molecule type" value="Genomic_DNA"/>
</dbReference>
<dbReference type="PROSITE" id="PS50853">
    <property type="entry name" value="FN3"/>
    <property type="match status" value="1"/>
</dbReference>
<evidence type="ECO:0000259" key="2">
    <source>
        <dbReference type="PROSITE" id="PS50853"/>
    </source>
</evidence>
<dbReference type="InterPro" id="IPR013783">
    <property type="entry name" value="Ig-like_fold"/>
</dbReference>
<evidence type="ECO:0000313" key="3">
    <source>
        <dbReference type="EMBL" id="MBO0952973.1"/>
    </source>
</evidence>
<evidence type="ECO:0000313" key="4">
    <source>
        <dbReference type="Proteomes" id="UP000664628"/>
    </source>
</evidence>
<feature type="region of interest" description="Disordered" evidence="1">
    <location>
        <begin position="29"/>
        <end position="57"/>
    </location>
</feature>
<reference evidence="3 4" key="1">
    <citation type="submission" date="2021-03" db="EMBL/GenBank/DDBJ databases">
        <title>Fibrella sp. HMF5405 genome sequencing and assembly.</title>
        <authorList>
            <person name="Kang H."/>
            <person name="Kim H."/>
            <person name="Bae S."/>
            <person name="Joh K."/>
        </authorList>
    </citation>
    <scope>NUCLEOTIDE SEQUENCE [LARGE SCALE GENOMIC DNA]</scope>
    <source>
        <strain evidence="3 4">HMF5405</strain>
    </source>
</reference>
<dbReference type="InterPro" id="IPR036116">
    <property type="entry name" value="FN3_sf"/>
</dbReference>
<gene>
    <name evidence="3" type="ORF">J2I46_30650</name>
</gene>
<comment type="caution">
    <text evidence="3">The sequence shown here is derived from an EMBL/GenBank/DDBJ whole genome shotgun (WGS) entry which is preliminary data.</text>
</comment>
<sequence length="709" mass="78370">MNTNQLVRLCWLGTYLATYLTVSSPVWAQRRPGKPTAPARPATSRPAPVPVSTGGRGGFTAQPGVGGIFVAFGAELPKTFRYRLERSTAGTDAYVPVAETGFPRLPEQFTGRLDEAVAQLPSSYLRMPKRSLSEARYHVLRRNATTDSLASLMVIPHYQIAAGLGFWDNTAQPGIGYDYRLSRLNANGSSTPLGQLRSVTSPGSYPKTVLRLDTAYATGPTVSLEYELVSGRAPEVLHVFRAYHLRSEFEQVVASYYPIRSANGRVRYRVTDATVVDKLAYSYYVMPGDYVGNRGEASASYNVYNARPNEVTFLPERFRVRSIKDEKRLRLSWRISPSKEITSVDIFRGNDFDKSFVRIGSVGATDTVFYDRNVEPVRTYFYTLIVNTIYGKSFPSARVPALLEAVEPNYSRPENLRVQQNGRALTFTWNRPAGPITGYYLYRARNYDQVPERIGKLIDSKAATVTVTDSLPAQGSDLWVYSVASINSSYNLSPLSERVTISPAIAPRPPAELTVRLRDVGSGGHAANLVWTNQGQAAQQIGGANVYRRLVPQAPGKSAKLADWQLLNKTLLGAETNFWTDTTVREGSTYAYMVRTLGTGGGLSNPSPEARCTVAETYPAGVRNVRLLQSGTGVLMQWDAPFDPTIERLVVYRAESGKPLQKLTTLPRSAAQFIDKTPLAKKTNYYQILAEDRQGHASRNPDLVGLYVE</sequence>
<proteinExistence type="predicted"/>
<name>A0ABS3JSL6_9BACT</name>